<dbReference type="EMBL" id="BFAY01000011">
    <property type="protein sequence ID" value="GBF38921.1"/>
    <property type="molecule type" value="Genomic_DNA"/>
</dbReference>
<dbReference type="Gene3D" id="3.40.50.2000">
    <property type="entry name" value="Glycogen Phosphorylase B"/>
    <property type="match status" value="2"/>
</dbReference>
<evidence type="ECO:0000259" key="2">
    <source>
        <dbReference type="Pfam" id="PF00534"/>
    </source>
</evidence>
<dbReference type="Proteomes" id="UP000245076">
    <property type="component" value="Unassembled WGS sequence"/>
</dbReference>
<dbReference type="AlphaFoldDB" id="A0A2P2D363"/>
<evidence type="ECO:0000313" key="4">
    <source>
        <dbReference type="EMBL" id="GBF38921.1"/>
    </source>
</evidence>
<dbReference type="SUPFAM" id="SSF53756">
    <property type="entry name" value="UDP-Glycosyltransferase/glycogen phosphorylase"/>
    <property type="match status" value="1"/>
</dbReference>
<comment type="caution">
    <text evidence="4">The sequence shown here is derived from an EMBL/GenBank/DDBJ whole genome shotgun (WGS) entry which is preliminary data.</text>
</comment>
<feature type="domain" description="Glycosyl transferase family 1" evidence="2">
    <location>
        <begin position="202"/>
        <end position="372"/>
    </location>
</feature>
<dbReference type="InterPro" id="IPR028098">
    <property type="entry name" value="Glyco_trans_4-like_N"/>
</dbReference>
<evidence type="ECO:0000256" key="1">
    <source>
        <dbReference type="ARBA" id="ARBA00022679"/>
    </source>
</evidence>
<sequence length="395" mass="45088">MNILYLPGYRYPDSLKEPLTCGDLRYSFNLSRALVRLGHSVTVISRRESEDGESSELDGVRIFRYKSELQKVFSTSFDISINRFRLFKKLYKEADLIICNSPLSLELSLTIKKPIVYICSGLEDVKNYSFSLGEILGYLGIKLLRDPCKRKTWKIAKYVDTTAEKEDRTLLKWGIPAGKIKTIGPSVELSRYFPQSENLKATFRKKLGLSAKQKVILSVSRFTPAKGLLETISAFKLLTEKIPDLILVLIGVRHSHNSSYYDNVISLIQESGLKDKIRILENVPEAELPSYYSIADFVSVFSKDYDPLPTTIIESMACGAVVVSTYYETRDQMIQDKFNGIYVKERDIQDWADKIELLIQNPSLPKEIKSHGIQVIQDRFDSLKVAQQYMDLVKS</sequence>
<evidence type="ECO:0000313" key="5">
    <source>
        <dbReference type="Proteomes" id="UP000245076"/>
    </source>
</evidence>
<dbReference type="Pfam" id="PF00534">
    <property type="entry name" value="Glycos_transf_1"/>
    <property type="match status" value="1"/>
</dbReference>
<dbReference type="GO" id="GO:0009103">
    <property type="term" value="P:lipopolysaccharide biosynthetic process"/>
    <property type="evidence" value="ECO:0007669"/>
    <property type="project" value="TreeGrafter"/>
</dbReference>
<name>A0A2P2D363_9LEPT</name>
<dbReference type="GO" id="GO:0016757">
    <property type="term" value="F:glycosyltransferase activity"/>
    <property type="evidence" value="ECO:0007669"/>
    <property type="project" value="InterPro"/>
</dbReference>
<accession>A0A2P2D363</accession>
<dbReference type="CDD" id="cd03801">
    <property type="entry name" value="GT4_PimA-like"/>
    <property type="match status" value="1"/>
</dbReference>
<dbReference type="RefSeq" id="WP_108928605.1">
    <property type="nucleotide sequence ID" value="NZ_BFAY01000011.1"/>
</dbReference>
<reference evidence="4 5" key="1">
    <citation type="submission" date="2018-02" db="EMBL/GenBank/DDBJ databases">
        <title>Novel Leptospira species isolated from soil and water in Japan.</title>
        <authorList>
            <person name="Nakao R."/>
            <person name="Masuzawa T."/>
        </authorList>
    </citation>
    <scope>NUCLEOTIDE SEQUENCE [LARGE SCALE GENOMIC DNA]</scope>
    <source>
        <strain evidence="4 5">E8</strain>
    </source>
</reference>
<dbReference type="OrthoDB" id="9768685at2"/>
<dbReference type="PANTHER" id="PTHR46401">
    <property type="entry name" value="GLYCOSYLTRANSFERASE WBBK-RELATED"/>
    <property type="match status" value="1"/>
</dbReference>
<proteinExistence type="predicted"/>
<dbReference type="Pfam" id="PF13439">
    <property type="entry name" value="Glyco_transf_4"/>
    <property type="match status" value="1"/>
</dbReference>
<keyword evidence="5" id="KW-1185">Reference proteome</keyword>
<feature type="domain" description="Glycosyltransferase subfamily 4-like N-terminal" evidence="3">
    <location>
        <begin position="25"/>
        <end position="191"/>
    </location>
</feature>
<evidence type="ECO:0000259" key="3">
    <source>
        <dbReference type="Pfam" id="PF13439"/>
    </source>
</evidence>
<keyword evidence="1 4" id="KW-0808">Transferase</keyword>
<gene>
    <name evidence="4" type="ORF">LPTSP1_19160</name>
</gene>
<dbReference type="PANTHER" id="PTHR46401:SF2">
    <property type="entry name" value="GLYCOSYLTRANSFERASE WBBK-RELATED"/>
    <property type="match status" value="1"/>
</dbReference>
<dbReference type="InterPro" id="IPR001296">
    <property type="entry name" value="Glyco_trans_1"/>
</dbReference>
<organism evidence="4 5">
    <name type="scientific">Leptospira johnsonii</name>
    <dbReference type="NCBI Taxonomy" id="1917820"/>
    <lineage>
        <taxon>Bacteria</taxon>
        <taxon>Pseudomonadati</taxon>
        <taxon>Spirochaetota</taxon>
        <taxon>Spirochaetia</taxon>
        <taxon>Leptospirales</taxon>
        <taxon>Leptospiraceae</taxon>
        <taxon>Leptospira</taxon>
    </lineage>
</organism>
<protein>
    <submittedName>
        <fullName evidence="4">Glycosyltransferase, group 1 family protein</fullName>
    </submittedName>
</protein>